<keyword evidence="2" id="KW-1185">Reference proteome</keyword>
<accession>A0A0C2G9T1</accession>
<protein>
    <submittedName>
        <fullName evidence="1">Uncharacterized protein</fullName>
    </submittedName>
</protein>
<dbReference type="Proteomes" id="UP000054047">
    <property type="component" value="Unassembled WGS sequence"/>
</dbReference>
<name>A0A0C2G9T1_9BILA</name>
<sequence length="66" mass="7478">MSQRCCVQPGCGHRCSANERCIPDDLYWKILTPDNVYSRTVGGERALTTGWVGAYHCRNLTMNSRK</sequence>
<gene>
    <name evidence="1" type="ORF">ANCDUO_12076</name>
</gene>
<evidence type="ECO:0000313" key="2">
    <source>
        <dbReference type="Proteomes" id="UP000054047"/>
    </source>
</evidence>
<evidence type="ECO:0000313" key="1">
    <source>
        <dbReference type="EMBL" id="KIH57730.1"/>
    </source>
</evidence>
<reference evidence="1 2" key="1">
    <citation type="submission" date="2013-12" db="EMBL/GenBank/DDBJ databases">
        <title>Draft genome of the parsitic nematode Ancylostoma duodenale.</title>
        <authorList>
            <person name="Mitreva M."/>
        </authorList>
    </citation>
    <scope>NUCLEOTIDE SEQUENCE [LARGE SCALE GENOMIC DNA]</scope>
    <source>
        <strain evidence="1 2">Zhejiang</strain>
    </source>
</reference>
<dbReference type="EMBL" id="KN734009">
    <property type="protein sequence ID" value="KIH57730.1"/>
    <property type="molecule type" value="Genomic_DNA"/>
</dbReference>
<proteinExistence type="predicted"/>
<organism evidence="1 2">
    <name type="scientific">Ancylostoma duodenale</name>
    <dbReference type="NCBI Taxonomy" id="51022"/>
    <lineage>
        <taxon>Eukaryota</taxon>
        <taxon>Metazoa</taxon>
        <taxon>Ecdysozoa</taxon>
        <taxon>Nematoda</taxon>
        <taxon>Chromadorea</taxon>
        <taxon>Rhabditida</taxon>
        <taxon>Rhabditina</taxon>
        <taxon>Rhabditomorpha</taxon>
        <taxon>Strongyloidea</taxon>
        <taxon>Ancylostomatidae</taxon>
        <taxon>Ancylostomatinae</taxon>
        <taxon>Ancylostoma</taxon>
    </lineage>
</organism>
<dbReference type="AlphaFoldDB" id="A0A0C2G9T1"/>